<dbReference type="PANTHER" id="PTHR10903:SF184">
    <property type="entry name" value="GTP-BINDING PROTEIN A"/>
    <property type="match status" value="1"/>
</dbReference>
<dbReference type="InParanoid" id="A0A3B1IJW7"/>
<dbReference type="Proteomes" id="UP000018467">
    <property type="component" value="Unassembled WGS sequence"/>
</dbReference>
<keyword evidence="3" id="KW-0342">GTP-binding</keyword>
<dbReference type="Pfam" id="PF04548">
    <property type="entry name" value="AIG1"/>
    <property type="match status" value="1"/>
</dbReference>
<dbReference type="Bgee" id="ENSAMXG00000032139">
    <property type="expression patterns" value="Expressed in intestine"/>
</dbReference>
<feature type="domain" description="AIG1-type G" evidence="4">
    <location>
        <begin position="35"/>
        <end position="110"/>
    </location>
</feature>
<reference evidence="5" key="3">
    <citation type="submission" date="2025-08" db="UniProtKB">
        <authorList>
            <consortium name="Ensembl"/>
        </authorList>
    </citation>
    <scope>IDENTIFICATION</scope>
</reference>
<dbReference type="AlphaFoldDB" id="A0A3B1IJW7"/>
<accession>A0A3B1IJW7</accession>
<evidence type="ECO:0000259" key="4">
    <source>
        <dbReference type="PROSITE" id="PS51720"/>
    </source>
</evidence>
<keyword evidence="6" id="KW-1185">Reference proteome</keyword>
<dbReference type="InterPro" id="IPR045058">
    <property type="entry name" value="GIMA/IAN/Toc"/>
</dbReference>
<name>A0A3B1IJW7_ASTMX</name>
<comment type="similarity">
    <text evidence="1">Belongs to the TRAFAC class TrmE-Era-EngA-EngB-Septin-like GTPase superfamily. AIG1/Toc34/Toc159-like paraseptin GTPase family. IAN subfamily.</text>
</comment>
<dbReference type="GO" id="GO:0005525">
    <property type="term" value="F:GTP binding"/>
    <property type="evidence" value="ECO:0007669"/>
    <property type="project" value="UniProtKB-KW"/>
</dbReference>
<reference evidence="6" key="2">
    <citation type="journal article" date="2014" name="Nat. Commun.">
        <title>The cavefish genome reveals candidate genes for eye loss.</title>
        <authorList>
            <person name="McGaugh S.E."/>
            <person name="Gross J.B."/>
            <person name="Aken B."/>
            <person name="Blin M."/>
            <person name="Borowsky R."/>
            <person name="Chalopin D."/>
            <person name="Hinaux H."/>
            <person name="Jeffery W.R."/>
            <person name="Keene A."/>
            <person name="Ma L."/>
            <person name="Minx P."/>
            <person name="Murphy D."/>
            <person name="O'Quin K.E."/>
            <person name="Retaux S."/>
            <person name="Rohner N."/>
            <person name="Searle S.M."/>
            <person name="Stahl B.A."/>
            <person name="Tabin C."/>
            <person name="Volff J.N."/>
            <person name="Yoshizawa M."/>
            <person name="Warren W.C."/>
        </authorList>
    </citation>
    <scope>NUCLEOTIDE SEQUENCE [LARGE SCALE GENOMIC DNA]</scope>
    <source>
        <strain evidence="6">female</strain>
    </source>
</reference>
<evidence type="ECO:0000256" key="1">
    <source>
        <dbReference type="ARBA" id="ARBA00008535"/>
    </source>
</evidence>
<sequence length="110" mass="12080">MQPRDPWTTLDELQRSTAEVGDSVHRTTIKSFSDTGDLRIVLLGKTGVGKSATGNTILQKEVFKELLCANAVTSVCQKESTLTVYDTPGLFDPETKNEDVMKQWTTGPCT</sequence>
<dbReference type="PROSITE" id="PS51720">
    <property type="entry name" value="G_AIG1"/>
    <property type="match status" value="1"/>
</dbReference>
<dbReference type="PANTHER" id="PTHR10903">
    <property type="entry name" value="GTPASE, IMAP FAMILY MEMBER-RELATED"/>
    <property type="match status" value="1"/>
</dbReference>
<evidence type="ECO:0000256" key="3">
    <source>
        <dbReference type="ARBA" id="ARBA00023134"/>
    </source>
</evidence>
<dbReference type="SUPFAM" id="SSF52540">
    <property type="entry name" value="P-loop containing nucleoside triphosphate hydrolases"/>
    <property type="match status" value="1"/>
</dbReference>
<keyword evidence="2" id="KW-0547">Nucleotide-binding</keyword>
<dbReference type="GeneTree" id="ENSGT01140000283284"/>
<dbReference type="Ensembl" id="ENSAMXT00000053693.1">
    <property type="protein sequence ID" value="ENSAMXP00000030253.1"/>
    <property type="gene ID" value="ENSAMXG00000032139.1"/>
</dbReference>
<reference evidence="6" key="1">
    <citation type="submission" date="2013-03" db="EMBL/GenBank/DDBJ databases">
        <authorList>
            <person name="Jeffery W."/>
            <person name="Warren W."/>
            <person name="Wilson R.K."/>
        </authorList>
    </citation>
    <scope>NUCLEOTIDE SEQUENCE</scope>
    <source>
        <strain evidence="6">female</strain>
    </source>
</reference>
<organism evidence="5 6">
    <name type="scientific">Astyanax mexicanus</name>
    <name type="common">Blind cave fish</name>
    <name type="synonym">Astyanax fasciatus mexicanus</name>
    <dbReference type="NCBI Taxonomy" id="7994"/>
    <lineage>
        <taxon>Eukaryota</taxon>
        <taxon>Metazoa</taxon>
        <taxon>Chordata</taxon>
        <taxon>Craniata</taxon>
        <taxon>Vertebrata</taxon>
        <taxon>Euteleostomi</taxon>
        <taxon>Actinopterygii</taxon>
        <taxon>Neopterygii</taxon>
        <taxon>Teleostei</taxon>
        <taxon>Ostariophysi</taxon>
        <taxon>Characiformes</taxon>
        <taxon>Characoidei</taxon>
        <taxon>Acestrorhamphidae</taxon>
        <taxon>Acestrorhamphinae</taxon>
        <taxon>Astyanax</taxon>
    </lineage>
</organism>
<evidence type="ECO:0000313" key="6">
    <source>
        <dbReference type="Proteomes" id="UP000018467"/>
    </source>
</evidence>
<reference evidence="5" key="4">
    <citation type="submission" date="2025-09" db="UniProtKB">
        <authorList>
            <consortium name="Ensembl"/>
        </authorList>
    </citation>
    <scope>IDENTIFICATION</scope>
</reference>
<dbReference type="InterPro" id="IPR027417">
    <property type="entry name" value="P-loop_NTPase"/>
</dbReference>
<evidence type="ECO:0000313" key="5">
    <source>
        <dbReference type="Ensembl" id="ENSAMXP00000030253.1"/>
    </source>
</evidence>
<dbReference type="STRING" id="7994.ENSAMXP00000030253"/>
<dbReference type="Gene3D" id="3.40.50.300">
    <property type="entry name" value="P-loop containing nucleotide triphosphate hydrolases"/>
    <property type="match status" value="1"/>
</dbReference>
<proteinExistence type="inferred from homology"/>
<dbReference type="InterPro" id="IPR006703">
    <property type="entry name" value="G_AIG1"/>
</dbReference>
<evidence type="ECO:0000256" key="2">
    <source>
        <dbReference type="ARBA" id="ARBA00022741"/>
    </source>
</evidence>
<protein>
    <recommendedName>
        <fullName evidence="4">AIG1-type G domain-containing protein</fullName>
    </recommendedName>
</protein>